<dbReference type="PROSITE" id="PS50011">
    <property type="entry name" value="PROTEIN_KINASE_DOM"/>
    <property type="match status" value="1"/>
</dbReference>
<accession>A0A165RMT9</accession>
<dbReference type="EMBL" id="KV425580">
    <property type="protein sequence ID" value="KZT24043.1"/>
    <property type="molecule type" value="Genomic_DNA"/>
</dbReference>
<name>A0A165RMT9_9AGAM</name>
<dbReference type="GO" id="GO:0004674">
    <property type="term" value="F:protein serine/threonine kinase activity"/>
    <property type="evidence" value="ECO:0007669"/>
    <property type="project" value="TreeGrafter"/>
</dbReference>
<evidence type="ECO:0000313" key="5">
    <source>
        <dbReference type="EMBL" id="KZT24043.1"/>
    </source>
</evidence>
<evidence type="ECO:0000256" key="3">
    <source>
        <dbReference type="SAM" id="MobiDB-lite"/>
    </source>
</evidence>
<reference evidence="5 6" key="1">
    <citation type="journal article" date="2016" name="Mol. Biol. Evol.">
        <title>Comparative Genomics of Early-Diverging Mushroom-Forming Fungi Provides Insights into the Origins of Lignocellulose Decay Capabilities.</title>
        <authorList>
            <person name="Nagy L.G."/>
            <person name="Riley R."/>
            <person name="Tritt A."/>
            <person name="Adam C."/>
            <person name="Daum C."/>
            <person name="Floudas D."/>
            <person name="Sun H."/>
            <person name="Yadav J.S."/>
            <person name="Pangilinan J."/>
            <person name="Larsson K.H."/>
            <person name="Matsuura K."/>
            <person name="Barry K."/>
            <person name="Labutti K."/>
            <person name="Kuo R."/>
            <person name="Ohm R.A."/>
            <person name="Bhattacharya S.S."/>
            <person name="Shirouzu T."/>
            <person name="Yoshinaga Y."/>
            <person name="Martin F.M."/>
            <person name="Grigoriev I.V."/>
            <person name="Hibbett D.S."/>
        </authorList>
    </citation>
    <scope>NUCLEOTIDE SEQUENCE [LARGE SCALE GENOMIC DNA]</scope>
    <source>
        <strain evidence="5 6">HHB14362 ss-1</strain>
    </source>
</reference>
<dbReference type="InParanoid" id="A0A165RMT9"/>
<organism evidence="5 6">
    <name type="scientific">Neolentinus lepideus HHB14362 ss-1</name>
    <dbReference type="NCBI Taxonomy" id="1314782"/>
    <lineage>
        <taxon>Eukaryota</taxon>
        <taxon>Fungi</taxon>
        <taxon>Dikarya</taxon>
        <taxon>Basidiomycota</taxon>
        <taxon>Agaricomycotina</taxon>
        <taxon>Agaricomycetes</taxon>
        <taxon>Gloeophyllales</taxon>
        <taxon>Gloeophyllaceae</taxon>
        <taxon>Neolentinus</taxon>
    </lineage>
</organism>
<keyword evidence="6" id="KW-1185">Reference proteome</keyword>
<feature type="compositionally biased region" description="Pro residues" evidence="3">
    <location>
        <begin position="51"/>
        <end position="64"/>
    </location>
</feature>
<dbReference type="InterPro" id="IPR011009">
    <property type="entry name" value="Kinase-like_dom_sf"/>
</dbReference>
<keyword evidence="1" id="KW-0547">Nucleotide-binding</keyword>
<dbReference type="PANTHER" id="PTHR24346:SF110">
    <property type="entry name" value="NON-SPECIFIC SERINE_THREONINE PROTEIN KINASE"/>
    <property type="match status" value="1"/>
</dbReference>
<dbReference type="InterPro" id="IPR000719">
    <property type="entry name" value="Prot_kinase_dom"/>
</dbReference>
<dbReference type="OrthoDB" id="289250at2759"/>
<dbReference type="Pfam" id="PF00069">
    <property type="entry name" value="Pkinase"/>
    <property type="match status" value="1"/>
</dbReference>
<proteinExistence type="predicted"/>
<dbReference type="Proteomes" id="UP000076761">
    <property type="component" value="Unassembled WGS sequence"/>
</dbReference>
<dbReference type="SUPFAM" id="SSF56112">
    <property type="entry name" value="Protein kinase-like (PK-like)"/>
    <property type="match status" value="1"/>
</dbReference>
<keyword evidence="5" id="KW-0418">Kinase</keyword>
<feature type="region of interest" description="Disordered" evidence="3">
    <location>
        <begin position="35"/>
        <end position="67"/>
    </location>
</feature>
<dbReference type="InterPro" id="IPR008271">
    <property type="entry name" value="Ser/Thr_kinase_AS"/>
</dbReference>
<feature type="non-terminal residue" evidence="5">
    <location>
        <position position="121"/>
    </location>
</feature>
<dbReference type="AlphaFoldDB" id="A0A165RMT9"/>
<feature type="domain" description="Protein kinase" evidence="4">
    <location>
        <begin position="1"/>
        <end position="121"/>
    </location>
</feature>
<dbReference type="GO" id="GO:0035556">
    <property type="term" value="P:intracellular signal transduction"/>
    <property type="evidence" value="ECO:0007669"/>
    <property type="project" value="TreeGrafter"/>
</dbReference>
<dbReference type="PROSITE" id="PS00108">
    <property type="entry name" value="PROTEIN_KINASE_ST"/>
    <property type="match status" value="1"/>
</dbReference>
<gene>
    <name evidence="5" type="ORF">NEOLEDRAFT_1052717</name>
</gene>
<protein>
    <submittedName>
        <fullName evidence="5">Pkinase-domain-containing protein</fullName>
    </submittedName>
</protein>
<dbReference type="PANTHER" id="PTHR24346">
    <property type="entry name" value="MAP/MICROTUBULE AFFINITY-REGULATING KINASE"/>
    <property type="match status" value="1"/>
</dbReference>
<keyword evidence="5" id="KW-0808">Transferase</keyword>
<evidence type="ECO:0000256" key="1">
    <source>
        <dbReference type="ARBA" id="ARBA00022741"/>
    </source>
</evidence>
<evidence type="ECO:0000259" key="4">
    <source>
        <dbReference type="PROSITE" id="PS50011"/>
    </source>
</evidence>
<evidence type="ECO:0000313" key="6">
    <source>
        <dbReference type="Proteomes" id="UP000076761"/>
    </source>
</evidence>
<keyword evidence="2" id="KW-0067">ATP-binding</keyword>
<feature type="compositionally biased region" description="Pro residues" evidence="3">
    <location>
        <begin position="35"/>
        <end position="44"/>
    </location>
</feature>
<sequence length="121" mass="13296">MWSELCKAVAWMHSVGLVHRDIKLENILLTHPFPFPSPSSPPSPNQHQPSPHQPSPNQPHPHPPLIKLSDFGLSRFVDLASPLLTTRCGSESYAAPEVVLGRPYDGRATDAWAMGVVLYAV</sequence>
<dbReference type="GO" id="GO:0005524">
    <property type="term" value="F:ATP binding"/>
    <property type="evidence" value="ECO:0007669"/>
    <property type="project" value="UniProtKB-KW"/>
</dbReference>
<dbReference type="GO" id="GO:0005737">
    <property type="term" value="C:cytoplasm"/>
    <property type="evidence" value="ECO:0007669"/>
    <property type="project" value="TreeGrafter"/>
</dbReference>
<evidence type="ECO:0000256" key="2">
    <source>
        <dbReference type="ARBA" id="ARBA00022840"/>
    </source>
</evidence>
<dbReference type="Gene3D" id="1.10.510.10">
    <property type="entry name" value="Transferase(Phosphotransferase) domain 1"/>
    <property type="match status" value="1"/>
</dbReference>
<dbReference type="STRING" id="1314782.A0A165RMT9"/>